<dbReference type="AlphaFoldDB" id="A0A0G2J0I5"/>
<reference evidence="2" key="1">
    <citation type="journal article" date="2015" name="PLoS Genet.">
        <title>The dynamic genome and transcriptome of the human fungal pathogen Blastomyces and close relative Emmonsia.</title>
        <authorList>
            <person name="Munoz J.F."/>
            <person name="Gauthier G.M."/>
            <person name="Desjardins C.A."/>
            <person name="Gallo J.E."/>
            <person name="Holder J."/>
            <person name="Sullivan T.D."/>
            <person name="Marty A.J."/>
            <person name="Carmen J.C."/>
            <person name="Chen Z."/>
            <person name="Ding L."/>
            <person name="Gujja S."/>
            <person name="Magrini V."/>
            <person name="Misas E."/>
            <person name="Mitreva M."/>
            <person name="Priest M."/>
            <person name="Saif S."/>
            <person name="Whiston E.A."/>
            <person name="Young S."/>
            <person name="Zeng Q."/>
            <person name="Goldman W.E."/>
            <person name="Mardis E.R."/>
            <person name="Taylor J.W."/>
            <person name="McEwen J.G."/>
            <person name="Clay O.K."/>
            <person name="Klein B.S."/>
            <person name="Cuomo C.A."/>
        </authorList>
    </citation>
    <scope>NUCLEOTIDE SEQUENCE [LARGE SCALE GENOMIC DNA]</scope>
    <source>
        <strain evidence="2">UAMH 3008</strain>
    </source>
</reference>
<evidence type="ECO:0000313" key="1">
    <source>
        <dbReference type="EMBL" id="KKZ62364.1"/>
    </source>
</evidence>
<dbReference type="EMBL" id="LCZI01001132">
    <property type="protein sequence ID" value="KKZ62364.1"/>
    <property type="molecule type" value="Genomic_DNA"/>
</dbReference>
<dbReference type="Proteomes" id="UP000034164">
    <property type="component" value="Unassembled WGS sequence"/>
</dbReference>
<organism evidence="1 2">
    <name type="scientific">[Emmonsia] crescens</name>
    <dbReference type="NCBI Taxonomy" id="73230"/>
    <lineage>
        <taxon>Eukaryota</taxon>
        <taxon>Fungi</taxon>
        <taxon>Dikarya</taxon>
        <taxon>Ascomycota</taxon>
        <taxon>Pezizomycotina</taxon>
        <taxon>Eurotiomycetes</taxon>
        <taxon>Eurotiomycetidae</taxon>
        <taxon>Onygenales</taxon>
        <taxon>Ajellomycetaceae</taxon>
        <taxon>Emergomyces</taxon>
    </lineage>
</organism>
<sequence>MSFFCPVPAFQEDVSYGLRSVAALAFISVGLIDAARRPILLVRICVIAELIVENRSSGSSPKSEEVSTVLLPFDLM</sequence>
<accession>A0A0G2J0I5</accession>
<name>A0A0G2J0I5_9EURO</name>
<dbReference type="OrthoDB" id="4188861at2759"/>
<gene>
    <name evidence="1" type="ORF">EMCG_03231</name>
</gene>
<dbReference type="VEuPathDB" id="FungiDB:EMCG_03231"/>
<proteinExistence type="predicted"/>
<evidence type="ECO:0000313" key="2">
    <source>
        <dbReference type="Proteomes" id="UP000034164"/>
    </source>
</evidence>
<comment type="caution">
    <text evidence="1">The sequence shown here is derived from an EMBL/GenBank/DDBJ whole genome shotgun (WGS) entry which is preliminary data.</text>
</comment>
<protein>
    <submittedName>
        <fullName evidence="1">Uncharacterized protein</fullName>
    </submittedName>
</protein>